<dbReference type="Gene3D" id="1.10.10.10">
    <property type="entry name" value="Winged helix-like DNA-binding domain superfamily/Winged helix DNA-binding domain"/>
    <property type="match status" value="1"/>
</dbReference>
<evidence type="ECO:0000259" key="1">
    <source>
        <dbReference type="SMART" id="SM00421"/>
    </source>
</evidence>
<dbReference type="InterPro" id="IPR036388">
    <property type="entry name" value="WH-like_DNA-bd_sf"/>
</dbReference>
<accession>A0ABT3ZBW6</accession>
<name>A0ABT3ZBW6_9HYPH</name>
<dbReference type="EMBL" id="JAOVZR010000001">
    <property type="protein sequence ID" value="MCY0149291.1"/>
    <property type="molecule type" value="Genomic_DNA"/>
</dbReference>
<protein>
    <submittedName>
        <fullName evidence="2">LuxR C-terminal-related transcriptional regulator</fullName>
    </submittedName>
</protein>
<sequence length="239" mass="27539">MESRSQISDDRAMWGQNTAYVKMASFNSLCNRLIDKWVQSDSLETPKDLYAPIIKDVSIKMGVSVIETISSNPYEWKFTRVKQFTYKSDVLNSILSRYPDSLLGDLDRSFIDRDVIPAFRIVLNSKRPSIDFVKTRIIGIRVGYERLIIPQKTDGIPRWCLSLKEGRFAIPYHQGRKIDLTDEGIVQLLIEGHTAKEIAEMLNLSQRSIEHRIEKLKIQFEARNLVHLVAKIVATKLDQ</sequence>
<dbReference type="InterPro" id="IPR016032">
    <property type="entry name" value="Sig_transdc_resp-reg_C-effctor"/>
</dbReference>
<dbReference type="SMART" id="SM00421">
    <property type="entry name" value="HTH_LUXR"/>
    <property type="match status" value="1"/>
</dbReference>
<dbReference type="InterPro" id="IPR000792">
    <property type="entry name" value="Tscrpt_reg_LuxR_C"/>
</dbReference>
<feature type="domain" description="HTH luxR-type" evidence="1">
    <location>
        <begin position="177"/>
        <end position="232"/>
    </location>
</feature>
<reference evidence="2" key="1">
    <citation type="submission" date="2022-10" db="EMBL/GenBank/DDBJ databases">
        <title>Hoeflea sp. G2-23, isolated from marine algae.</title>
        <authorList>
            <person name="Kristyanto S."/>
            <person name="Kim J.M."/>
            <person name="Jeon C.O."/>
        </authorList>
    </citation>
    <scope>NUCLEOTIDE SEQUENCE</scope>
    <source>
        <strain evidence="2">G2-23</strain>
    </source>
</reference>
<proteinExistence type="predicted"/>
<gene>
    <name evidence="2" type="ORF">OEG84_16635</name>
</gene>
<evidence type="ECO:0000313" key="2">
    <source>
        <dbReference type="EMBL" id="MCY0149291.1"/>
    </source>
</evidence>
<evidence type="ECO:0000313" key="3">
    <source>
        <dbReference type="Proteomes" id="UP001073227"/>
    </source>
</evidence>
<dbReference type="SUPFAM" id="SSF46894">
    <property type="entry name" value="C-terminal effector domain of the bipartite response regulators"/>
    <property type="match status" value="1"/>
</dbReference>
<organism evidence="2 3">
    <name type="scientific">Hoeflea algicola</name>
    <dbReference type="NCBI Taxonomy" id="2983763"/>
    <lineage>
        <taxon>Bacteria</taxon>
        <taxon>Pseudomonadati</taxon>
        <taxon>Pseudomonadota</taxon>
        <taxon>Alphaproteobacteria</taxon>
        <taxon>Hyphomicrobiales</taxon>
        <taxon>Rhizobiaceae</taxon>
        <taxon>Hoeflea</taxon>
    </lineage>
</organism>
<dbReference type="Proteomes" id="UP001073227">
    <property type="component" value="Unassembled WGS sequence"/>
</dbReference>
<comment type="caution">
    <text evidence="2">The sequence shown here is derived from an EMBL/GenBank/DDBJ whole genome shotgun (WGS) entry which is preliminary data.</text>
</comment>
<dbReference type="Pfam" id="PF00196">
    <property type="entry name" value="GerE"/>
    <property type="match status" value="1"/>
</dbReference>
<dbReference type="RefSeq" id="WP_267654791.1">
    <property type="nucleotide sequence ID" value="NZ_JAOVZR010000001.1"/>
</dbReference>
<keyword evidence="3" id="KW-1185">Reference proteome</keyword>